<evidence type="ECO:0000256" key="8">
    <source>
        <dbReference type="SAM" id="Phobius"/>
    </source>
</evidence>
<evidence type="ECO:0000313" key="10">
    <source>
        <dbReference type="EMBL" id="KAK1416618.1"/>
    </source>
</evidence>
<sequence>MKNDDGVEAVVVECSSSDDDDHQYYEYDDEMTKDCDPTKPNSLDHPLWPQTYRRSMDLLATHQSLNFLGSPRLISPASSSPSPSPKRRRSYLEKPLLLDDVVNQQLLQSQHHNINIDAFSSSSSTKNLTSHSPTTRKSSFTQAVLNGVNLLCGVGLLSTAYAVKEGGWVSLSVLFIFCLLSFYTGLLLRCCLDSRPGLKTYPDIGEAAFGKPGRLVISIILYIELYAACVEYIILESDNLSSLFPNAHLSFVGYHLSSHCLCALMVTLAILPTVWLRNMSILSYISAGGVFVSVLLVICLFWVGFVDNIGFHVQSTKTLNLSTLPVAIGLYGYCYAGHAVLPNIYTSMDKPSQFPLVLLASFGMCTLLYAGVAIMGYTMFGESTESQFTLNLPSNLLASKIAIWATVINPFTKYPFAKFSQEQLSISEQPLALFHMIDTVEWDFHSNDTGHLYFACGPLLPVLWVGNVSDRIFTHNASVIDISLCLFFAHRQRRRYSFSGISLHINHDNRHGVSSVWNIYKLI</sequence>
<evidence type="ECO:0000256" key="7">
    <source>
        <dbReference type="ARBA" id="ARBA00049662"/>
    </source>
</evidence>
<feature type="transmembrane region" description="Helical" evidence="8">
    <location>
        <begin position="356"/>
        <end position="380"/>
    </location>
</feature>
<dbReference type="PANTHER" id="PTHR22950">
    <property type="entry name" value="AMINO ACID TRANSPORTER"/>
    <property type="match status" value="1"/>
</dbReference>
<feature type="transmembrane region" description="Helical" evidence="8">
    <location>
        <begin position="213"/>
        <end position="234"/>
    </location>
</feature>
<dbReference type="EMBL" id="JAUHHV010000008">
    <property type="protein sequence ID" value="KAK1416618.1"/>
    <property type="molecule type" value="Genomic_DNA"/>
</dbReference>
<evidence type="ECO:0000256" key="2">
    <source>
        <dbReference type="ARBA" id="ARBA00022448"/>
    </source>
</evidence>
<evidence type="ECO:0000259" key="9">
    <source>
        <dbReference type="Pfam" id="PF01490"/>
    </source>
</evidence>
<evidence type="ECO:0000256" key="4">
    <source>
        <dbReference type="ARBA" id="ARBA00022970"/>
    </source>
</evidence>
<evidence type="ECO:0000256" key="6">
    <source>
        <dbReference type="ARBA" id="ARBA00023136"/>
    </source>
</evidence>
<reference evidence="10" key="1">
    <citation type="journal article" date="2023" name="bioRxiv">
        <title>Improved chromosome-level genome assembly for marigold (Tagetes erecta).</title>
        <authorList>
            <person name="Jiang F."/>
            <person name="Yuan L."/>
            <person name="Wang S."/>
            <person name="Wang H."/>
            <person name="Xu D."/>
            <person name="Wang A."/>
            <person name="Fan W."/>
        </authorList>
    </citation>
    <scope>NUCLEOTIDE SEQUENCE</scope>
    <source>
        <strain evidence="10">WSJ</strain>
        <tissue evidence="10">Leaf</tissue>
    </source>
</reference>
<evidence type="ECO:0000256" key="3">
    <source>
        <dbReference type="ARBA" id="ARBA00022692"/>
    </source>
</evidence>
<comment type="caution">
    <text evidence="10">The sequence shown here is derived from an EMBL/GenBank/DDBJ whole genome shotgun (WGS) entry which is preliminary data.</text>
</comment>
<keyword evidence="4" id="KW-0029">Amino-acid transport</keyword>
<keyword evidence="6 8" id="KW-0472">Membrane</keyword>
<feature type="domain" description="Amino acid transporter transmembrane" evidence="9">
    <location>
        <begin position="136"/>
        <end position="417"/>
    </location>
</feature>
<feature type="transmembrane region" description="Helical" evidence="8">
    <location>
        <begin position="254"/>
        <end position="274"/>
    </location>
</feature>
<feature type="transmembrane region" description="Helical" evidence="8">
    <location>
        <begin position="143"/>
        <end position="163"/>
    </location>
</feature>
<comment type="subcellular location">
    <subcellularLocation>
        <location evidence="1">Membrane</location>
        <topology evidence="1">Multi-pass membrane protein</topology>
    </subcellularLocation>
</comment>
<dbReference type="GO" id="GO:0005774">
    <property type="term" value="C:vacuolar membrane"/>
    <property type="evidence" value="ECO:0007669"/>
    <property type="project" value="TreeGrafter"/>
</dbReference>
<keyword evidence="2" id="KW-0813">Transport</keyword>
<organism evidence="10 11">
    <name type="scientific">Tagetes erecta</name>
    <name type="common">African marigold</name>
    <dbReference type="NCBI Taxonomy" id="13708"/>
    <lineage>
        <taxon>Eukaryota</taxon>
        <taxon>Viridiplantae</taxon>
        <taxon>Streptophyta</taxon>
        <taxon>Embryophyta</taxon>
        <taxon>Tracheophyta</taxon>
        <taxon>Spermatophyta</taxon>
        <taxon>Magnoliopsida</taxon>
        <taxon>eudicotyledons</taxon>
        <taxon>Gunneridae</taxon>
        <taxon>Pentapetalae</taxon>
        <taxon>asterids</taxon>
        <taxon>campanulids</taxon>
        <taxon>Asterales</taxon>
        <taxon>Asteraceae</taxon>
        <taxon>Asteroideae</taxon>
        <taxon>Heliantheae alliance</taxon>
        <taxon>Tageteae</taxon>
        <taxon>Tagetes</taxon>
    </lineage>
</organism>
<dbReference type="Proteomes" id="UP001229421">
    <property type="component" value="Unassembled WGS sequence"/>
</dbReference>
<feature type="transmembrane region" description="Helical" evidence="8">
    <location>
        <begin position="169"/>
        <end position="192"/>
    </location>
</feature>
<evidence type="ECO:0000256" key="5">
    <source>
        <dbReference type="ARBA" id="ARBA00022989"/>
    </source>
</evidence>
<proteinExistence type="inferred from homology"/>
<feature type="transmembrane region" description="Helical" evidence="8">
    <location>
        <begin position="324"/>
        <end position="344"/>
    </location>
</feature>
<accession>A0AAD8K7K0</accession>
<name>A0AAD8K7K0_TARER</name>
<dbReference type="InterPro" id="IPR013057">
    <property type="entry name" value="AA_transpt_TM"/>
</dbReference>
<keyword evidence="3 8" id="KW-0812">Transmembrane</keyword>
<keyword evidence="5 8" id="KW-1133">Transmembrane helix</keyword>
<gene>
    <name evidence="10" type="ORF">QVD17_32409</name>
</gene>
<dbReference type="Pfam" id="PF01490">
    <property type="entry name" value="Aa_trans"/>
    <property type="match status" value="1"/>
</dbReference>
<comment type="similarity">
    <text evidence="7">Belongs to the amino acid/polyamine transporter 2 family. Amino acid/auxin permease (AAAP) (TC 2.A.18.5) subfamily.</text>
</comment>
<evidence type="ECO:0000256" key="1">
    <source>
        <dbReference type="ARBA" id="ARBA00004141"/>
    </source>
</evidence>
<dbReference type="PANTHER" id="PTHR22950:SF692">
    <property type="entry name" value="TRANSMEMBRANE AMINO ACID TRANSPORTER FAMILY PROTEIN"/>
    <property type="match status" value="1"/>
</dbReference>
<protein>
    <recommendedName>
        <fullName evidence="9">Amino acid transporter transmembrane domain-containing protein</fullName>
    </recommendedName>
</protein>
<dbReference type="GO" id="GO:0015179">
    <property type="term" value="F:L-amino acid transmembrane transporter activity"/>
    <property type="evidence" value="ECO:0007669"/>
    <property type="project" value="TreeGrafter"/>
</dbReference>
<feature type="transmembrane region" description="Helical" evidence="8">
    <location>
        <begin position="281"/>
        <end position="304"/>
    </location>
</feature>
<evidence type="ECO:0000313" key="11">
    <source>
        <dbReference type="Proteomes" id="UP001229421"/>
    </source>
</evidence>
<keyword evidence="11" id="KW-1185">Reference proteome</keyword>
<dbReference type="AlphaFoldDB" id="A0AAD8K7K0"/>